<keyword evidence="3" id="KW-0812">Transmembrane</keyword>
<dbReference type="SMART" id="SM00267">
    <property type="entry name" value="GGDEF"/>
    <property type="match status" value="1"/>
</dbReference>
<evidence type="ECO:0000259" key="4">
    <source>
        <dbReference type="PROSITE" id="PS50887"/>
    </source>
</evidence>
<dbReference type="NCBIfam" id="TIGR00254">
    <property type="entry name" value="GGDEF"/>
    <property type="match status" value="1"/>
</dbReference>
<gene>
    <name evidence="5" type="ORF">VIBR0546_10724</name>
</gene>
<dbReference type="GO" id="GO:0043709">
    <property type="term" value="P:cell adhesion involved in single-species biofilm formation"/>
    <property type="evidence" value="ECO:0007669"/>
    <property type="project" value="TreeGrafter"/>
</dbReference>
<proteinExistence type="predicted"/>
<protein>
    <recommendedName>
        <fullName evidence="1">diguanylate cyclase</fullName>
        <ecNumber evidence="1">2.7.7.65</ecNumber>
    </recommendedName>
</protein>
<dbReference type="SUPFAM" id="SSF55073">
    <property type="entry name" value="Nucleotide cyclase"/>
    <property type="match status" value="1"/>
</dbReference>
<reference evidence="5 6" key="1">
    <citation type="journal article" date="2012" name="Int. J. Syst. Evol. Microbiol.">
        <title>Vibrio caribbeanicus sp. nov., isolated from the marine sponge Scleritoderma cyanea.</title>
        <authorList>
            <person name="Hoffmann M."/>
            <person name="Monday S.R."/>
            <person name="Allard M.W."/>
            <person name="Strain E.A."/>
            <person name="Whittaker P."/>
            <person name="Naum M."/>
            <person name="McCarthy P.J."/>
            <person name="Lopez J.V."/>
            <person name="Fischer M."/>
            <person name="Brown E.W."/>
        </authorList>
    </citation>
    <scope>NUCLEOTIDE SEQUENCE [LARGE SCALE GENOMIC DNA]</scope>
    <source>
        <strain evidence="5 6">LMG 20546</strain>
    </source>
</reference>
<dbReference type="Gene3D" id="3.30.70.270">
    <property type="match status" value="1"/>
</dbReference>
<name>E8LYP1_9VIBR</name>
<sequence>MGQRLKLLIIIVVSSVVFVMTTYAISKQVLDKVIGGLLWEYAQVSAQNDAQVLKPIAVQSDLIKQLANHPNITSWAQNSDDSVYQAVAEDTLEHFRWRLDSKNFFIALDQNLAYHYNDVNSIRQLSFFRHYLDPDAVIDKWFFEQKENGVELSVNIAHDVHLNLTRIWLNQTIEKDGQFLGIVGTGIDVTSLFEQFSDYHPSGIETFFIDEQMRIQLVLSADSTHYPLRDSRSRKPLLSSVISNHSDYLALEKLMKLQKKGQEAQVLMVEQASGQSAVAIHYIESLGWYEVTFVSVDTMVPGWVTSQLYFPLLAITLLFATILFGWLVKHWLIPLEHWTERLAQLTKEPPANQPLTAKCIDHCFNELENELHHSRKGLDHLVASRTAALDQLATFDVLTQLHNKRGLEKELSAELARSSREQHQFGLLWIDAGITPLSDSEQAQRDYQSALQLVAKGLQRAIREYDVAARWAEDEFLVLVRCEQTPTLERIANRIKQYVDAHQDVARQDFRHPIKLSIGGALIEPQMSLQQALALADSSLYLAQSKQTTIYIHPDSRQRKRA</sequence>
<evidence type="ECO:0000313" key="5">
    <source>
        <dbReference type="EMBL" id="EGA64192.1"/>
    </source>
</evidence>
<comment type="catalytic activity">
    <reaction evidence="2">
        <text>2 GTP = 3',3'-c-di-GMP + 2 diphosphate</text>
        <dbReference type="Rhea" id="RHEA:24898"/>
        <dbReference type="ChEBI" id="CHEBI:33019"/>
        <dbReference type="ChEBI" id="CHEBI:37565"/>
        <dbReference type="ChEBI" id="CHEBI:58805"/>
        <dbReference type="EC" id="2.7.7.65"/>
    </reaction>
</comment>
<dbReference type="RefSeq" id="WP_006880964.1">
    <property type="nucleotide sequence ID" value="NZ_AEVS01000091.1"/>
</dbReference>
<organism evidence="5 6">
    <name type="scientific">Vibrio brasiliensis LMG 20546</name>
    <dbReference type="NCBI Taxonomy" id="945543"/>
    <lineage>
        <taxon>Bacteria</taxon>
        <taxon>Pseudomonadati</taxon>
        <taxon>Pseudomonadota</taxon>
        <taxon>Gammaproteobacteria</taxon>
        <taxon>Vibrionales</taxon>
        <taxon>Vibrionaceae</taxon>
        <taxon>Vibrio</taxon>
        <taxon>Vibrio oreintalis group</taxon>
    </lineage>
</organism>
<evidence type="ECO:0000313" key="6">
    <source>
        <dbReference type="Proteomes" id="UP000004371"/>
    </source>
</evidence>
<feature type="transmembrane region" description="Helical" evidence="3">
    <location>
        <begin position="308"/>
        <end position="328"/>
    </location>
</feature>
<keyword evidence="3" id="KW-1133">Transmembrane helix</keyword>
<dbReference type="GO" id="GO:1902201">
    <property type="term" value="P:negative regulation of bacterial-type flagellum-dependent cell motility"/>
    <property type="evidence" value="ECO:0007669"/>
    <property type="project" value="TreeGrafter"/>
</dbReference>
<dbReference type="Pfam" id="PF00990">
    <property type="entry name" value="GGDEF"/>
    <property type="match status" value="1"/>
</dbReference>
<dbReference type="OrthoDB" id="5496380at2"/>
<dbReference type="PANTHER" id="PTHR45138:SF9">
    <property type="entry name" value="DIGUANYLATE CYCLASE DGCM-RELATED"/>
    <property type="match status" value="1"/>
</dbReference>
<dbReference type="STRING" id="945543.VIBR0546_10724"/>
<keyword evidence="6" id="KW-1185">Reference proteome</keyword>
<dbReference type="InterPro" id="IPR050469">
    <property type="entry name" value="Diguanylate_Cyclase"/>
</dbReference>
<comment type="caution">
    <text evidence="5">The sequence shown here is derived from an EMBL/GenBank/DDBJ whole genome shotgun (WGS) entry which is preliminary data.</text>
</comment>
<dbReference type="EMBL" id="AEVS01000091">
    <property type="protein sequence ID" value="EGA64192.1"/>
    <property type="molecule type" value="Genomic_DNA"/>
</dbReference>
<evidence type="ECO:0000256" key="3">
    <source>
        <dbReference type="SAM" id="Phobius"/>
    </source>
</evidence>
<accession>E8LYP1</accession>
<dbReference type="eggNOG" id="COG2199">
    <property type="taxonomic scope" value="Bacteria"/>
</dbReference>
<dbReference type="PROSITE" id="PS50887">
    <property type="entry name" value="GGDEF"/>
    <property type="match status" value="1"/>
</dbReference>
<feature type="transmembrane region" description="Helical" evidence="3">
    <location>
        <begin position="7"/>
        <end position="25"/>
    </location>
</feature>
<dbReference type="InterPro" id="IPR043128">
    <property type="entry name" value="Rev_trsase/Diguanyl_cyclase"/>
</dbReference>
<keyword evidence="3" id="KW-0472">Membrane</keyword>
<evidence type="ECO:0000256" key="1">
    <source>
        <dbReference type="ARBA" id="ARBA00012528"/>
    </source>
</evidence>
<dbReference type="GO" id="GO:0052621">
    <property type="term" value="F:diguanylate cyclase activity"/>
    <property type="evidence" value="ECO:0007669"/>
    <property type="project" value="UniProtKB-EC"/>
</dbReference>
<dbReference type="CDD" id="cd01949">
    <property type="entry name" value="GGDEF"/>
    <property type="match status" value="1"/>
</dbReference>
<dbReference type="InterPro" id="IPR000160">
    <property type="entry name" value="GGDEF_dom"/>
</dbReference>
<dbReference type="GO" id="GO:0005886">
    <property type="term" value="C:plasma membrane"/>
    <property type="evidence" value="ECO:0007669"/>
    <property type="project" value="TreeGrafter"/>
</dbReference>
<evidence type="ECO:0000256" key="2">
    <source>
        <dbReference type="ARBA" id="ARBA00034247"/>
    </source>
</evidence>
<feature type="domain" description="GGDEF" evidence="4">
    <location>
        <begin position="423"/>
        <end position="554"/>
    </location>
</feature>
<dbReference type="AlphaFoldDB" id="E8LYP1"/>
<dbReference type="InterPro" id="IPR029787">
    <property type="entry name" value="Nucleotide_cyclase"/>
</dbReference>
<dbReference type="PANTHER" id="PTHR45138">
    <property type="entry name" value="REGULATORY COMPONENTS OF SENSORY TRANSDUCTION SYSTEM"/>
    <property type="match status" value="1"/>
</dbReference>
<dbReference type="EC" id="2.7.7.65" evidence="1"/>
<dbReference type="Proteomes" id="UP000004371">
    <property type="component" value="Unassembled WGS sequence"/>
</dbReference>